<evidence type="ECO:0000256" key="3">
    <source>
        <dbReference type="ARBA" id="ARBA00022807"/>
    </source>
</evidence>
<dbReference type="AlphaFoldDB" id="A0A409WMW9"/>
<dbReference type="Pfam" id="PF05368">
    <property type="entry name" value="NmrA"/>
    <property type="match status" value="1"/>
</dbReference>
<dbReference type="GO" id="GO:0006508">
    <property type="term" value="P:proteolysis"/>
    <property type="evidence" value="ECO:0007669"/>
    <property type="project" value="InterPro"/>
</dbReference>
<keyword evidence="10" id="KW-1185">Reference proteome</keyword>
<evidence type="ECO:0000313" key="10">
    <source>
        <dbReference type="Proteomes" id="UP000284706"/>
    </source>
</evidence>
<dbReference type="PANTHER" id="PTHR48104">
    <property type="entry name" value="METACASPASE-4"/>
    <property type="match status" value="1"/>
</dbReference>
<gene>
    <name evidence="9" type="ORF">CVT26_012568</name>
</gene>
<keyword evidence="3" id="KW-0378">Hydrolase</keyword>
<dbReference type="InterPro" id="IPR029030">
    <property type="entry name" value="Caspase-like_dom_sf"/>
</dbReference>
<dbReference type="InterPro" id="IPR032675">
    <property type="entry name" value="LRR_dom_sf"/>
</dbReference>
<keyword evidence="3" id="KW-0788">Thiol protease</keyword>
<sequence>MASPDIKKESRSDREDQALVHQRLPYLYRSDAFSFAAFTDSLGSETVTDGKHGSIQSSEGRMRRFALVFALARVTSLHQGLPSGGLSRDIPPISPSARHSSLLRHVLSPLSATISYTTRQLVPWKKRRLQTDKPLDDYDNQDSSSALSSIESSGIPSRGQDHQPIQLPSVNNRKIGAKRALCIGINYDKTPGLLTLKGCIHDAYNMRNFLITEYQYKADDVVVLTDDVEGSDRLPTRDNILRHMRWLVQDAQPNDSLFLHYSGHGSQIKDENGDDIDGQDEVIIPASLLRISAIAQALISLFKMDYAESNNSYIVDDLMHKILVDPLPQDCRLTAVFDACHSGTVLDLPYVYSRKGKVKSKAFTLKGEKVVKPTRSSIANVICYSGCKDSETAADDQRGGAMTDAFMQSLQSNKGQTYRELLPGNKKAMYSHAYATPGDSHFDQTTTLFSSMSDDGPPFLPPELQRSIFEWVACTERPAITLKFMLLAKHVHGWLKPLLYQVFSQISAPRFPDFERYPGVLLEDVGPFARHLLIGGTEGVEGINRFISLCPNVYDLAVWTQHSFREILPALKHLKDLQRLSASLETLSKDDILSSPFAKLTHLDVVRFRGARWQEWELISEIKTLTHLAINTPVEVEVIQNLLKHGENLQLLLIMQESESNWISATRLIKDVAQVQDYRLVLIEVVRDIDVANDWEHGAQGDLDSWTFAEILSVARGNDFLLDNSQRWPGLQLSDMESRQLTKRRKGFGLNTIHEAGIVVRILDRLWIGILFGKHLQSNCRVTINLSNPACRGSNPIMVVVAVAGTGLVGKQVIRELLTSNKHTVIVLSRTAKPELSARGAVVEIVEYSSITSIVAALSGHAHPIHTVISCIASFDLAAMLQSQLNLLQAAKAVGAKRFAPSEFGLPRDANRIIKVYAEIKDPVWKAAEESGLEITAFTCGLFMNYLAHGSSSSRAQQELEDSDWSLPFVVDIKEGKADIPGTGDELITLTRWQDVGKFVAAAVDLEKWEKDSSMAGEVTTYNEVVKIAEEVTGRKFEIVKHSVEDLRRELQGKTNVQERSFVEANLVRALGSAWAEPRLNKVVDVIPMSLKDFLLVCWGS</sequence>
<evidence type="ECO:0000313" key="9">
    <source>
        <dbReference type="EMBL" id="PPQ79840.1"/>
    </source>
</evidence>
<feature type="domain" description="Peptidase C14 caspase" evidence="7">
    <location>
        <begin position="178"/>
        <end position="450"/>
    </location>
</feature>
<dbReference type="InterPro" id="IPR008030">
    <property type="entry name" value="NmrA-like"/>
</dbReference>
<dbReference type="InterPro" id="IPR045312">
    <property type="entry name" value="PCBER-like"/>
</dbReference>
<comment type="caution">
    <text evidence="9">The sequence shown here is derived from an EMBL/GenBank/DDBJ whole genome shotgun (WGS) entry which is preliminary data.</text>
</comment>
<evidence type="ECO:0000259" key="7">
    <source>
        <dbReference type="Pfam" id="PF00656"/>
    </source>
</evidence>
<keyword evidence="4" id="KW-0521">NADP</keyword>
<name>A0A409WMW9_9AGAR</name>
<evidence type="ECO:0000256" key="6">
    <source>
        <dbReference type="SAM" id="MobiDB-lite"/>
    </source>
</evidence>
<accession>A0A409WMW9</accession>
<feature type="compositionally biased region" description="Low complexity" evidence="6">
    <location>
        <begin position="143"/>
        <end position="157"/>
    </location>
</feature>
<dbReference type="GO" id="GO:0016491">
    <property type="term" value="F:oxidoreductase activity"/>
    <property type="evidence" value="ECO:0007669"/>
    <property type="project" value="UniProtKB-KW"/>
</dbReference>
<comment type="similarity">
    <text evidence="1">Belongs to the peptidase C14B family.</text>
</comment>
<dbReference type="InterPro" id="IPR036291">
    <property type="entry name" value="NAD(P)-bd_dom_sf"/>
</dbReference>
<feature type="region of interest" description="Disordered" evidence="6">
    <location>
        <begin position="132"/>
        <end position="170"/>
    </location>
</feature>
<dbReference type="InterPro" id="IPR011600">
    <property type="entry name" value="Pept_C14_caspase"/>
</dbReference>
<keyword evidence="3" id="KW-0645">Protease</keyword>
<organism evidence="9 10">
    <name type="scientific">Gymnopilus dilepis</name>
    <dbReference type="NCBI Taxonomy" id="231916"/>
    <lineage>
        <taxon>Eukaryota</taxon>
        <taxon>Fungi</taxon>
        <taxon>Dikarya</taxon>
        <taxon>Basidiomycota</taxon>
        <taxon>Agaricomycotina</taxon>
        <taxon>Agaricomycetes</taxon>
        <taxon>Agaricomycetidae</taxon>
        <taxon>Agaricales</taxon>
        <taxon>Agaricineae</taxon>
        <taxon>Hymenogastraceae</taxon>
        <taxon>Gymnopilus</taxon>
    </lineage>
</organism>
<feature type="domain" description="NmrA-like" evidence="8">
    <location>
        <begin position="800"/>
        <end position="1049"/>
    </location>
</feature>
<dbReference type="InParanoid" id="A0A409WMW9"/>
<dbReference type="OrthoDB" id="9974981at2759"/>
<dbReference type="PANTHER" id="PTHR48104:SF30">
    <property type="entry name" value="METACASPASE-1"/>
    <property type="match status" value="1"/>
</dbReference>
<proteinExistence type="inferred from homology"/>
<dbReference type="Proteomes" id="UP000284706">
    <property type="component" value="Unassembled WGS sequence"/>
</dbReference>
<dbReference type="InterPro" id="IPR050452">
    <property type="entry name" value="Metacaspase"/>
</dbReference>
<dbReference type="Gene3D" id="3.40.50.720">
    <property type="entry name" value="NAD(P)-binding Rossmann-like Domain"/>
    <property type="match status" value="1"/>
</dbReference>
<dbReference type="Gene3D" id="3.40.50.12660">
    <property type="match status" value="1"/>
</dbReference>
<dbReference type="SUPFAM" id="SSF51735">
    <property type="entry name" value="NAD(P)-binding Rossmann-fold domains"/>
    <property type="match status" value="1"/>
</dbReference>
<evidence type="ECO:0000256" key="4">
    <source>
        <dbReference type="ARBA" id="ARBA00022857"/>
    </source>
</evidence>
<dbReference type="GO" id="GO:0004197">
    <property type="term" value="F:cysteine-type endopeptidase activity"/>
    <property type="evidence" value="ECO:0007669"/>
    <property type="project" value="InterPro"/>
</dbReference>
<dbReference type="CDD" id="cd05259">
    <property type="entry name" value="PCBER_SDR_a"/>
    <property type="match status" value="1"/>
</dbReference>
<dbReference type="Pfam" id="PF00656">
    <property type="entry name" value="Peptidase_C14"/>
    <property type="match status" value="1"/>
</dbReference>
<evidence type="ECO:0000256" key="5">
    <source>
        <dbReference type="ARBA" id="ARBA00023002"/>
    </source>
</evidence>
<dbReference type="SUPFAM" id="SSF52129">
    <property type="entry name" value="Caspase-like"/>
    <property type="match status" value="1"/>
</dbReference>
<dbReference type="GO" id="GO:0006915">
    <property type="term" value="P:apoptotic process"/>
    <property type="evidence" value="ECO:0007669"/>
    <property type="project" value="UniProtKB-KW"/>
</dbReference>
<reference evidence="9 10" key="1">
    <citation type="journal article" date="2018" name="Evol. Lett.">
        <title>Horizontal gene cluster transfer increased hallucinogenic mushroom diversity.</title>
        <authorList>
            <person name="Reynolds H.T."/>
            <person name="Vijayakumar V."/>
            <person name="Gluck-Thaler E."/>
            <person name="Korotkin H.B."/>
            <person name="Matheny P.B."/>
            <person name="Slot J.C."/>
        </authorList>
    </citation>
    <scope>NUCLEOTIDE SEQUENCE [LARGE SCALE GENOMIC DNA]</scope>
    <source>
        <strain evidence="9 10">SRW20</strain>
    </source>
</reference>
<keyword evidence="5" id="KW-0560">Oxidoreductase</keyword>
<dbReference type="Gene3D" id="3.90.25.10">
    <property type="entry name" value="UDP-galactose 4-epimerase, domain 1"/>
    <property type="match status" value="1"/>
</dbReference>
<protein>
    <submittedName>
        <fullName evidence="9">Uncharacterized protein</fullName>
    </submittedName>
</protein>
<keyword evidence="2" id="KW-0053">Apoptosis</keyword>
<dbReference type="EMBL" id="NHYE01004984">
    <property type="protein sequence ID" value="PPQ79840.1"/>
    <property type="molecule type" value="Genomic_DNA"/>
</dbReference>
<dbReference type="Gene3D" id="3.80.10.10">
    <property type="entry name" value="Ribonuclease Inhibitor"/>
    <property type="match status" value="1"/>
</dbReference>
<evidence type="ECO:0000256" key="1">
    <source>
        <dbReference type="ARBA" id="ARBA00009005"/>
    </source>
</evidence>
<evidence type="ECO:0000259" key="8">
    <source>
        <dbReference type="Pfam" id="PF05368"/>
    </source>
</evidence>
<dbReference type="GO" id="GO:0005737">
    <property type="term" value="C:cytoplasm"/>
    <property type="evidence" value="ECO:0007669"/>
    <property type="project" value="TreeGrafter"/>
</dbReference>
<evidence type="ECO:0000256" key="2">
    <source>
        <dbReference type="ARBA" id="ARBA00022703"/>
    </source>
</evidence>